<dbReference type="PANTHER" id="PTHR35446:SF2">
    <property type="entry name" value="CARBOXYMUCONOLACTONE DECARBOXYLASE-LIKE DOMAIN-CONTAINING PROTEIN"/>
    <property type="match status" value="1"/>
</dbReference>
<evidence type="ECO:0000313" key="2">
    <source>
        <dbReference type="EMBL" id="GAA1655231.1"/>
    </source>
</evidence>
<sequence>MMTQASFLADPPPSSPVTAAYADDLGSDGYISNLTRVWCWRPDVMTLFQAVRSGLLAESSLSTREVAVMTTAAAAARGDAYCSLAWGRRLAELADEGVASSVIDGTDADLSDREAALSRWCRQVVRDPNVTTDGDVDLLRQAGLSDREIFEATAWIAFRLAFSTLNAALGAVPDRQLAELTPPRVRAAVTFGRSAPSAP</sequence>
<accession>A0ABN2FNR4</accession>
<gene>
    <name evidence="2" type="ORF">GCM10009765_00450</name>
</gene>
<dbReference type="Gene3D" id="1.20.1290.10">
    <property type="entry name" value="AhpD-like"/>
    <property type="match status" value="1"/>
</dbReference>
<comment type="caution">
    <text evidence="2">The sequence shown here is derived from an EMBL/GenBank/DDBJ whole genome shotgun (WGS) entry which is preliminary data.</text>
</comment>
<dbReference type="InterPro" id="IPR029032">
    <property type="entry name" value="AhpD-like"/>
</dbReference>
<dbReference type="InterPro" id="IPR003779">
    <property type="entry name" value="CMD-like"/>
</dbReference>
<dbReference type="PANTHER" id="PTHR35446">
    <property type="entry name" value="SI:CH211-175M2.5"/>
    <property type="match status" value="1"/>
</dbReference>
<dbReference type="Pfam" id="PF02627">
    <property type="entry name" value="CMD"/>
    <property type="match status" value="1"/>
</dbReference>
<evidence type="ECO:0000313" key="3">
    <source>
        <dbReference type="Proteomes" id="UP001500618"/>
    </source>
</evidence>
<keyword evidence="3" id="KW-1185">Reference proteome</keyword>
<proteinExistence type="predicted"/>
<organism evidence="2 3">
    <name type="scientific">Fodinicola feengrottensis</name>
    <dbReference type="NCBI Taxonomy" id="435914"/>
    <lineage>
        <taxon>Bacteria</taxon>
        <taxon>Bacillati</taxon>
        <taxon>Actinomycetota</taxon>
        <taxon>Actinomycetes</taxon>
        <taxon>Mycobacteriales</taxon>
        <taxon>Fodinicola</taxon>
    </lineage>
</organism>
<dbReference type="RefSeq" id="WP_344306029.1">
    <property type="nucleotide sequence ID" value="NZ_BAAANY010000001.1"/>
</dbReference>
<dbReference type="SUPFAM" id="SSF69118">
    <property type="entry name" value="AhpD-like"/>
    <property type="match status" value="1"/>
</dbReference>
<name>A0ABN2FNR4_9ACTN</name>
<dbReference type="Proteomes" id="UP001500618">
    <property type="component" value="Unassembled WGS sequence"/>
</dbReference>
<dbReference type="EMBL" id="BAAANY010000001">
    <property type="protein sequence ID" value="GAA1655231.1"/>
    <property type="molecule type" value="Genomic_DNA"/>
</dbReference>
<reference evidence="2 3" key="1">
    <citation type="journal article" date="2019" name="Int. J. Syst. Evol. Microbiol.">
        <title>The Global Catalogue of Microorganisms (GCM) 10K type strain sequencing project: providing services to taxonomists for standard genome sequencing and annotation.</title>
        <authorList>
            <consortium name="The Broad Institute Genomics Platform"/>
            <consortium name="The Broad Institute Genome Sequencing Center for Infectious Disease"/>
            <person name="Wu L."/>
            <person name="Ma J."/>
        </authorList>
    </citation>
    <scope>NUCLEOTIDE SEQUENCE [LARGE SCALE GENOMIC DNA]</scope>
    <source>
        <strain evidence="2 3">JCM 14718</strain>
    </source>
</reference>
<protein>
    <recommendedName>
        <fullName evidence="1">Carboxymuconolactone decarboxylase-like domain-containing protein</fullName>
    </recommendedName>
</protein>
<evidence type="ECO:0000259" key="1">
    <source>
        <dbReference type="Pfam" id="PF02627"/>
    </source>
</evidence>
<feature type="domain" description="Carboxymuconolactone decarboxylase-like" evidence="1">
    <location>
        <begin position="42"/>
        <end position="83"/>
    </location>
</feature>